<dbReference type="Pfam" id="PF11298">
    <property type="entry name" value="DUF3099"/>
    <property type="match status" value="1"/>
</dbReference>
<feature type="transmembrane region" description="Helical" evidence="2">
    <location>
        <begin position="59"/>
        <end position="76"/>
    </location>
</feature>
<keyword evidence="2" id="KW-1133">Transmembrane helix</keyword>
<dbReference type="KEGG" id="gcr:GcLGCM259_1375"/>
<dbReference type="Proteomes" id="UP000307000">
    <property type="component" value="Chromosome"/>
</dbReference>
<accession>A0A5B7WT06</accession>
<feature type="region of interest" description="Disordered" evidence="1">
    <location>
        <begin position="83"/>
        <end position="157"/>
    </location>
</feature>
<reference evidence="3 4" key="1">
    <citation type="submission" date="2018-12" db="EMBL/GenBank/DDBJ databases">
        <title>Complete Genome Sequence of Glutamicibacter creatinolyticus strain LGCM259,isolated from an abscess of a 12-year-old mare in Italy.</title>
        <authorList>
            <person name="Santos R.G."/>
            <person name="Silva A.L."/>
            <person name="Seyffert N."/>
            <person name="Castro T.L.P."/>
            <person name="Attili A.R."/>
            <person name="Rifici C."/>
            <person name="Mazzullo G."/>
            <person name="Brenig B."/>
            <person name="Venanzi F."/>
            <person name="Azevedo V."/>
        </authorList>
    </citation>
    <scope>NUCLEOTIDE SEQUENCE [LARGE SCALE GENOMIC DNA]</scope>
    <source>
        <strain evidence="3 4">LGCM 259</strain>
    </source>
</reference>
<evidence type="ECO:0000313" key="3">
    <source>
        <dbReference type="EMBL" id="QCY47107.1"/>
    </source>
</evidence>
<protein>
    <recommendedName>
        <fullName evidence="5">DUF3099 domain-containing protein</fullName>
    </recommendedName>
</protein>
<organism evidence="3 4">
    <name type="scientific">Glutamicibacter creatinolyticus</name>
    <dbReference type="NCBI Taxonomy" id="162496"/>
    <lineage>
        <taxon>Bacteria</taxon>
        <taxon>Bacillati</taxon>
        <taxon>Actinomycetota</taxon>
        <taxon>Actinomycetes</taxon>
        <taxon>Micrococcales</taxon>
        <taxon>Micrococcaceae</taxon>
        <taxon>Glutamicibacter</taxon>
    </lineage>
</organism>
<keyword evidence="2" id="KW-0472">Membrane</keyword>
<dbReference type="RefSeq" id="WP_138926192.1">
    <property type="nucleotide sequence ID" value="NZ_CP034412.1"/>
</dbReference>
<keyword evidence="4" id="KW-1185">Reference proteome</keyword>
<feature type="compositionally biased region" description="Acidic residues" evidence="1">
    <location>
        <begin position="134"/>
        <end position="143"/>
    </location>
</feature>
<evidence type="ECO:0000313" key="4">
    <source>
        <dbReference type="Proteomes" id="UP000307000"/>
    </source>
</evidence>
<evidence type="ECO:0000256" key="2">
    <source>
        <dbReference type="SAM" id="Phobius"/>
    </source>
</evidence>
<feature type="transmembrane region" description="Helical" evidence="2">
    <location>
        <begin position="36"/>
        <end position="53"/>
    </location>
</feature>
<evidence type="ECO:0008006" key="5">
    <source>
        <dbReference type="Google" id="ProtNLM"/>
    </source>
</evidence>
<dbReference type="AlphaFoldDB" id="A0A5B7WT06"/>
<name>A0A5B7WT06_9MICC</name>
<dbReference type="EMBL" id="CP034412">
    <property type="protein sequence ID" value="QCY47107.1"/>
    <property type="molecule type" value="Genomic_DNA"/>
</dbReference>
<proteinExistence type="predicted"/>
<sequence>MTHTHPHRPNNAVPVHRITEAHESHTVDHNSRVRKYTISMTIRVLCFIAAFFTHGPLQWILLVGAVVLPYIAVVIANRGADVTKREPPAEFFTDRDPSQLPAGVWQQPNEEQVQPEPPEPNAAGETIDGTWADAADDSEEPDEGAAGKPENEQREGN</sequence>
<gene>
    <name evidence="3" type="ORF">GcLGCM259_1375</name>
</gene>
<feature type="compositionally biased region" description="Basic and acidic residues" evidence="1">
    <location>
        <begin position="83"/>
        <end position="97"/>
    </location>
</feature>
<dbReference type="InterPro" id="IPR021449">
    <property type="entry name" value="DUF3099"/>
</dbReference>
<evidence type="ECO:0000256" key="1">
    <source>
        <dbReference type="SAM" id="MobiDB-lite"/>
    </source>
</evidence>
<keyword evidence="2" id="KW-0812">Transmembrane</keyword>